<sequence>MEFLQRGFESPACIDSANETSYNTRSLYYQAEDINYTNQWAEFNILLIKEQYSALLQSTKIAVYNDFFSPQSPPPPVVTNEVVCWRVWQHIMPRAARALCYGFKSLNANSPSSALKALILDGGTAGLTPDHFAPDLGFFDDSLPCETRSNRAPGVCQLSSRWSFALQSHPNPAKRREFKQLLSRVNWYMRQHHTRYGFILTDREFVAIRRLDGPGKGNLELSEPVFWEASGTVSDPRLTILLGLWYLGMLAADEESCFLE</sequence>
<proteinExistence type="predicted"/>
<name>A0A8T8XDZ1_ASPJA</name>
<dbReference type="AlphaFoldDB" id="A0A8T8XDZ1"/>
<evidence type="ECO:0000313" key="2">
    <source>
        <dbReference type="Proteomes" id="UP000249497"/>
    </source>
</evidence>
<organism evidence="1 2">
    <name type="scientific">Aspergillus japonicus CBS 114.51</name>
    <dbReference type="NCBI Taxonomy" id="1448312"/>
    <lineage>
        <taxon>Eukaryota</taxon>
        <taxon>Fungi</taxon>
        <taxon>Dikarya</taxon>
        <taxon>Ascomycota</taxon>
        <taxon>Pezizomycotina</taxon>
        <taxon>Eurotiomycetes</taxon>
        <taxon>Eurotiomycetidae</taxon>
        <taxon>Eurotiales</taxon>
        <taxon>Aspergillaceae</taxon>
        <taxon>Aspergillus</taxon>
        <taxon>Aspergillus subgen. Circumdati</taxon>
    </lineage>
</organism>
<protein>
    <submittedName>
        <fullName evidence="1">Uncharacterized protein</fullName>
    </submittedName>
</protein>
<reference evidence="1 2" key="1">
    <citation type="submission" date="2018-02" db="EMBL/GenBank/DDBJ databases">
        <title>The genomes of Aspergillus section Nigri reveals drivers in fungal speciation.</title>
        <authorList>
            <consortium name="DOE Joint Genome Institute"/>
            <person name="Vesth T.C."/>
            <person name="Nybo J."/>
            <person name="Theobald S."/>
            <person name="Brandl J."/>
            <person name="Frisvad J.C."/>
            <person name="Nielsen K.F."/>
            <person name="Lyhne E.K."/>
            <person name="Kogle M.E."/>
            <person name="Kuo A."/>
            <person name="Riley R."/>
            <person name="Clum A."/>
            <person name="Nolan M."/>
            <person name="Lipzen A."/>
            <person name="Salamov A."/>
            <person name="Henrissat B."/>
            <person name="Wiebenga A."/>
            <person name="De vries R.P."/>
            <person name="Grigoriev I.V."/>
            <person name="Mortensen U.H."/>
            <person name="Andersen M.R."/>
            <person name="Baker S.E."/>
        </authorList>
    </citation>
    <scope>NUCLEOTIDE SEQUENCE [LARGE SCALE GENOMIC DNA]</scope>
    <source>
        <strain evidence="1 2">CBS 114.51</strain>
    </source>
</reference>
<dbReference type="Proteomes" id="UP000249497">
    <property type="component" value="Unassembled WGS sequence"/>
</dbReference>
<gene>
    <name evidence="1" type="ORF">BO86DRAFT_415534</name>
</gene>
<keyword evidence="2" id="KW-1185">Reference proteome</keyword>
<dbReference type="RefSeq" id="XP_025531918.1">
    <property type="nucleotide sequence ID" value="XM_025674913.1"/>
</dbReference>
<evidence type="ECO:0000313" key="1">
    <source>
        <dbReference type="EMBL" id="RAH86024.1"/>
    </source>
</evidence>
<accession>A0A8T8XDZ1</accession>
<dbReference type="GeneID" id="37178605"/>
<dbReference type="OrthoDB" id="4367324at2759"/>
<dbReference type="EMBL" id="KZ824773">
    <property type="protein sequence ID" value="RAH86024.1"/>
    <property type="molecule type" value="Genomic_DNA"/>
</dbReference>